<protein>
    <submittedName>
        <fullName evidence="2">Uncharacterized protein</fullName>
    </submittedName>
</protein>
<evidence type="ECO:0000256" key="1">
    <source>
        <dbReference type="SAM" id="MobiDB-lite"/>
    </source>
</evidence>
<evidence type="ECO:0000313" key="3">
    <source>
        <dbReference type="Proteomes" id="UP001303889"/>
    </source>
</evidence>
<accession>A0AAN6RRJ7</accession>
<name>A0AAN6RRJ7_9PEZI</name>
<reference evidence="2" key="2">
    <citation type="submission" date="2023-05" db="EMBL/GenBank/DDBJ databases">
        <authorList>
            <consortium name="Lawrence Berkeley National Laboratory"/>
            <person name="Steindorff A."/>
            <person name="Hensen N."/>
            <person name="Bonometti L."/>
            <person name="Westerberg I."/>
            <person name="Brannstrom I.O."/>
            <person name="Guillou S."/>
            <person name="Cros-Aarteil S."/>
            <person name="Calhoun S."/>
            <person name="Haridas S."/>
            <person name="Kuo A."/>
            <person name="Mondo S."/>
            <person name="Pangilinan J."/>
            <person name="Riley R."/>
            <person name="Labutti K."/>
            <person name="Andreopoulos B."/>
            <person name="Lipzen A."/>
            <person name="Chen C."/>
            <person name="Yanf M."/>
            <person name="Daum C."/>
            <person name="Ng V."/>
            <person name="Clum A."/>
            <person name="Ohm R."/>
            <person name="Martin F."/>
            <person name="Silar P."/>
            <person name="Natvig D."/>
            <person name="Lalanne C."/>
            <person name="Gautier V."/>
            <person name="Ament-Velasquez S.L."/>
            <person name="Kruys A."/>
            <person name="Hutchinson M.I."/>
            <person name="Powell A.J."/>
            <person name="Barry K."/>
            <person name="Miller A.N."/>
            <person name="Grigoriev I.V."/>
            <person name="Debuchy R."/>
            <person name="Gladieux P."/>
            <person name="Thoren M.H."/>
            <person name="Johannesson H."/>
        </authorList>
    </citation>
    <scope>NUCLEOTIDE SEQUENCE</scope>
    <source>
        <strain evidence="2">CBS 103.79</strain>
    </source>
</reference>
<feature type="compositionally biased region" description="Low complexity" evidence="1">
    <location>
        <begin position="684"/>
        <end position="697"/>
    </location>
</feature>
<dbReference type="EMBL" id="MU855679">
    <property type="protein sequence ID" value="KAK3900365.1"/>
    <property type="molecule type" value="Genomic_DNA"/>
</dbReference>
<comment type="caution">
    <text evidence="2">The sequence shown here is derived from an EMBL/GenBank/DDBJ whole genome shotgun (WGS) entry which is preliminary data.</text>
</comment>
<reference evidence="2" key="1">
    <citation type="journal article" date="2023" name="Mol. Phylogenet. Evol.">
        <title>Genome-scale phylogeny and comparative genomics of the fungal order Sordariales.</title>
        <authorList>
            <person name="Hensen N."/>
            <person name="Bonometti L."/>
            <person name="Westerberg I."/>
            <person name="Brannstrom I.O."/>
            <person name="Guillou S."/>
            <person name="Cros-Aarteil S."/>
            <person name="Calhoun S."/>
            <person name="Haridas S."/>
            <person name="Kuo A."/>
            <person name="Mondo S."/>
            <person name="Pangilinan J."/>
            <person name="Riley R."/>
            <person name="LaButti K."/>
            <person name="Andreopoulos B."/>
            <person name="Lipzen A."/>
            <person name="Chen C."/>
            <person name="Yan M."/>
            <person name="Daum C."/>
            <person name="Ng V."/>
            <person name="Clum A."/>
            <person name="Steindorff A."/>
            <person name="Ohm R.A."/>
            <person name="Martin F."/>
            <person name="Silar P."/>
            <person name="Natvig D.O."/>
            <person name="Lalanne C."/>
            <person name="Gautier V."/>
            <person name="Ament-Velasquez S.L."/>
            <person name="Kruys A."/>
            <person name="Hutchinson M.I."/>
            <person name="Powell A.J."/>
            <person name="Barry K."/>
            <person name="Miller A.N."/>
            <person name="Grigoriev I.V."/>
            <person name="Debuchy R."/>
            <person name="Gladieux P."/>
            <person name="Hiltunen Thoren M."/>
            <person name="Johannesson H."/>
        </authorList>
    </citation>
    <scope>NUCLEOTIDE SEQUENCE</scope>
    <source>
        <strain evidence="2">CBS 103.79</strain>
    </source>
</reference>
<gene>
    <name evidence="2" type="ORF">C8A05DRAFT_36016</name>
</gene>
<feature type="compositionally biased region" description="Low complexity" evidence="1">
    <location>
        <begin position="619"/>
        <end position="629"/>
    </location>
</feature>
<organism evidence="2 3">
    <name type="scientific">Staphylotrichum tortipilum</name>
    <dbReference type="NCBI Taxonomy" id="2831512"/>
    <lineage>
        <taxon>Eukaryota</taxon>
        <taxon>Fungi</taxon>
        <taxon>Dikarya</taxon>
        <taxon>Ascomycota</taxon>
        <taxon>Pezizomycotina</taxon>
        <taxon>Sordariomycetes</taxon>
        <taxon>Sordariomycetidae</taxon>
        <taxon>Sordariales</taxon>
        <taxon>Chaetomiaceae</taxon>
        <taxon>Staphylotrichum</taxon>
    </lineage>
</organism>
<feature type="compositionally biased region" description="Pro residues" evidence="1">
    <location>
        <begin position="630"/>
        <end position="639"/>
    </location>
</feature>
<feature type="non-terminal residue" evidence="2">
    <location>
        <position position="967"/>
    </location>
</feature>
<feature type="compositionally biased region" description="Polar residues" evidence="1">
    <location>
        <begin position="566"/>
        <end position="580"/>
    </location>
</feature>
<feature type="region of interest" description="Disordered" evidence="1">
    <location>
        <begin position="508"/>
        <end position="697"/>
    </location>
</feature>
<keyword evidence="3" id="KW-1185">Reference proteome</keyword>
<sequence>MGTPQIGDVIRLAEIVYTLAEYGWSDDHNACHQFRELGGDVAHLSESLKLLAHVVTSARRSLQEHGQVASPYDLGCDEDSLADIIGDYCGTLNECRRLLDDRRGSLAGSSSSGGTSGPLANIHWNLFVQPQVERLRRRILLHNTKIQHVLRPFEIDLRMRIYRDLAHRIDHVHRDVQAVHHDVRTVQLQLQALMRAFDPRLLPDAEQEAPPQIYHVIVPDDLRHQLQDTFEHHPDRCEGEGLYQPPLRDVSDAFVTSFDKSTRLFQPTTTHAEPPLDQYLALLTSQFLMTRMLEFSEYLAPSPASHWPSYIRSLQKELSKECERFSKGALTPPALGAAPQMPTFWPEDDPPEYIDSVEIPTPMEALLEVPLATESPRRWRNLRLLRKCDGTDRRFRMIITAGDRGQPPRMKQPTDFDIATSTLEPLYTSPDGNAPLELMLSDKKGMHRLAFSSESDLYLFQQAVTGYQVVDEYMESKISVISVIGSSEMVLEHASMQLWRPNRLTGERVMVGDDPSEDGAGRRYSSTSSSDTLRPAAASPTLPPLRSSPQLVTSPHFAAQIRSDHQPQQPSWDNNPSPTDRNPPPLASAGLFIDLNFNPPSTAGPPSRRAPSIRNLFGSSSASSRATQPAPAPPTPPSPQQNRTSRGWGPFYPRHPPDRRATTHTTRMPTPPTPPPARNSRAMSVLSTASTSTTTTRPVVLTGTATTAPTGTLHTMPTEPLLILFTRPAPPNPSKPLPHTTPSIMAITLDHKTTANYRACRCASHHDCVMTALERGSGSGSNFTSSGALKVMRVGRVDVLPLADALRSKRGGLVVSRAAQADNAPGGGGIWKKGVIRVSMCFAALTGRMRFAGLPCKCVVTTEGELMECLALGHRGKLGLVKEVYRRAMVEWNRGRGCYTAQLLSLQHSTPVNMKLLTLSLALLALFQIAAPAPVHHAEVVASRRILHLQSKYQQNTLNIIRNRTTG</sequence>
<dbReference type="Proteomes" id="UP001303889">
    <property type="component" value="Unassembled WGS sequence"/>
</dbReference>
<evidence type="ECO:0000313" key="2">
    <source>
        <dbReference type="EMBL" id="KAK3900365.1"/>
    </source>
</evidence>
<dbReference type="AlphaFoldDB" id="A0AAN6RRJ7"/>
<proteinExistence type="predicted"/>